<protein>
    <submittedName>
        <fullName evidence="5">Cystine ABC transporter substrate-binding protein</fullName>
    </submittedName>
</protein>
<comment type="caution">
    <text evidence="5">The sequence shown here is derived from an EMBL/GenBank/DDBJ whole genome shotgun (WGS) entry which is preliminary data.</text>
</comment>
<dbReference type="InterPro" id="IPR001320">
    <property type="entry name" value="Iontro_rcpt_C"/>
</dbReference>
<dbReference type="SUPFAM" id="SSF53850">
    <property type="entry name" value="Periplasmic binding protein-like II"/>
    <property type="match status" value="1"/>
</dbReference>
<dbReference type="RefSeq" id="WP_344590285.1">
    <property type="nucleotide sequence ID" value="NZ_BAAARW010000012.1"/>
</dbReference>
<evidence type="ECO:0000313" key="6">
    <source>
        <dbReference type="Proteomes" id="UP001501231"/>
    </source>
</evidence>
<evidence type="ECO:0000313" key="5">
    <source>
        <dbReference type="EMBL" id="GAA2422403.1"/>
    </source>
</evidence>
<dbReference type="PANTHER" id="PTHR35936:SF17">
    <property type="entry name" value="ARGININE-BINDING EXTRACELLULAR PROTEIN ARTP"/>
    <property type="match status" value="1"/>
</dbReference>
<reference evidence="5 6" key="1">
    <citation type="journal article" date="2019" name="Int. J. Syst. Evol. Microbiol.">
        <title>The Global Catalogue of Microorganisms (GCM) 10K type strain sequencing project: providing services to taxonomists for standard genome sequencing and annotation.</title>
        <authorList>
            <consortium name="The Broad Institute Genomics Platform"/>
            <consortium name="The Broad Institute Genome Sequencing Center for Infectious Disease"/>
            <person name="Wu L."/>
            <person name="Ma J."/>
        </authorList>
    </citation>
    <scope>NUCLEOTIDE SEQUENCE [LARGE SCALE GENOMIC DNA]</scope>
    <source>
        <strain evidence="5 6">JCM 3325</strain>
    </source>
</reference>
<keyword evidence="1 2" id="KW-0732">Signal</keyword>
<organism evidence="5 6">
    <name type="scientific">Actinomadura vinacea</name>
    <dbReference type="NCBI Taxonomy" id="115336"/>
    <lineage>
        <taxon>Bacteria</taxon>
        <taxon>Bacillati</taxon>
        <taxon>Actinomycetota</taxon>
        <taxon>Actinomycetes</taxon>
        <taxon>Streptosporangiales</taxon>
        <taxon>Thermomonosporaceae</taxon>
        <taxon>Actinomadura</taxon>
    </lineage>
</organism>
<dbReference type="InterPro" id="IPR001638">
    <property type="entry name" value="Solute-binding_3/MltF_N"/>
</dbReference>
<dbReference type="Pfam" id="PF00497">
    <property type="entry name" value="SBP_bac_3"/>
    <property type="match status" value="1"/>
</dbReference>
<feature type="domain" description="Solute-binding protein family 3/N-terminal" evidence="3">
    <location>
        <begin position="42"/>
        <end position="263"/>
    </location>
</feature>
<sequence>MSRPRPLITTAVVLLLGSAAACGGAAVGGPRSGLAAAKERGTLLVANTQANPPWNFVDEQDRPAGYDVDVANEIARRLGIGKVKFVKSNYKSFIPGVQSGRYDIVISGQTITDERKKQVGFSRPYQVNGIAVFVAAGNTSIRSASDLRGHRIAVTAGTTQEQWVLANVPGAKVKTLQNATLSLTDVSLGREEAGLVSKFQGSYLAGKNNLKVKPVGPLLETEITGMSFGKSDTAMKTAVDEAIADMLADGTLSRISRTWLNGLDMAAELRKLPAQ</sequence>
<accession>A0ABN3J578</accession>
<name>A0ABN3J578_9ACTN</name>
<dbReference type="PANTHER" id="PTHR35936">
    <property type="entry name" value="MEMBRANE-BOUND LYTIC MUREIN TRANSGLYCOSYLASE F"/>
    <property type="match status" value="1"/>
</dbReference>
<dbReference type="SMART" id="SM00062">
    <property type="entry name" value="PBPb"/>
    <property type="match status" value="1"/>
</dbReference>
<proteinExistence type="predicted"/>
<feature type="chain" id="PRO_5046452657" evidence="2">
    <location>
        <begin position="22"/>
        <end position="275"/>
    </location>
</feature>
<dbReference type="PROSITE" id="PS51257">
    <property type="entry name" value="PROKAR_LIPOPROTEIN"/>
    <property type="match status" value="1"/>
</dbReference>
<keyword evidence="6" id="KW-1185">Reference proteome</keyword>
<evidence type="ECO:0000256" key="1">
    <source>
        <dbReference type="ARBA" id="ARBA00022729"/>
    </source>
</evidence>
<evidence type="ECO:0000256" key="2">
    <source>
        <dbReference type="SAM" id="SignalP"/>
    </source>
</evidence>
<dbReference type="EMBL" id="BAAARW010000012">
    <property type="protein sequence ID" value="GAA2422403.1"/>
    <property type="molecule type" value="Genomic_DNA"/>
</dbReference>
<gene>
    <name evidence="5" type="primary">tcyJ</name>
    <name evidence="5" type="ORF">GCM10010191_37710</name>
</gene>
<evidence type="ECO:0000259" key="4">
    <source>
        <dbReference type="SMART" id="SM00079"/>
    </source>
</evidence>
<dbReference type="SMART" id="SM00079">
    <property type="entry name" value="PBPe"/>
    <property type="match status" value="1"/>
</dbReference>
<feature type="signal peptide" evidence="2">
    <location>
        <begin position="1"/>
        <end position="21"/>
    </location>
</feature>
<dbReference type="Proteomes" id="UP001501231">
    <property type="component" value="Unassembled WGS sequence"/>
</dbReference>
<feature type="domain" description="Ionotropic glutamate receptor C-terminal" evidence="4">
    <location>
        <begin position="42"/>
        <end position="262"/>
    </location>
</feature>
<evidence type="ECO:0000259" key="3">
    <source>
        <dbReference type="SMART" id="SM00062"/>
    </source>
</evidence>
<dbReference type="Gene3D" id="3.40.190.10">
    <property type="entry name" value="Periplasmic binding protein-like II"/>
    <property type="match status" value="2"/>
</dbReference>